<proteinExistence type="predicted"/>
<keyword evidence="3" id="KW-1185">Reference proteome</keyword>
<accession>A0ABP6YP60</accession>
<evidence type="ECO:0000256" key="1">
    <source>
        <dbReference type="SAM" id="MobiDB-lite"/>
    </source>
</evidence>
<dbReference type="EMBL" id="BAAAZN010000036">
    <property type="protein sequence ID" value="GAA3587737.1"/>
    <property type="molecule type" value="Genomic_DNA"/>
</dbReference>
<name>A0ABP6YP60_9PSEU</name>
<evidence type="ECO:0000313" key="3">
    <source>
        <dbReference type="Proteomes" id="UP001500689"/>
    </source>
</evidence>
<organism evidence="2 3">
    <name type="scientific">Amycolatopsis ultiminotia</name>
    <dbReference type="NCBI Taxonomy" id="543629"/>
    <lineage>
        <taxon>Bacteria</taxon>
        <taxon>Bacillati</taxon>
        <taxon>Actinomycetota</taxon>
        <taxon>Actinomycetes</taxon>
        <taxon>Pseudonocardiales</taxon>
        <taxon>Pseudonocardiaceae</taxon>
        <taxon>Amycolatopsis</taxon>
    </lineage>
</organism>
<reference evidence="3" key="1">
    <citation type="journal article" date="2019" name="Int. J. Syst. Evol. Microbiol.">
        <title>The Global Catalogue of Microorganisms (GCM) 10K type strain sequencing project: providing services to taxonomists for standard genome sequencing and annotation.</title>
        <authorList>
            <consortium name="The Broad Institute Genomics Platform"/>
            <consortium name="The Broad Institute Genome Sequencing Center for Infectious Disease"/>
            <person name="Wu L."/>
            <person name="Ma J."/>
        </authorList>
    </citation>
    <scope>NUCLEOTIDE SEQUENCE [LARGE SCALE GENOMIC DNA]</scope>
    <source>
        <strain evidence="3">JCM 16898</strain>
    </source>
</reference>
<dbReference type="Proteomes" id="UP001500689">
    <property type="component" value="Unassembled WGS sequence"/>
</dbReference>
<evidence type="ECO:0000313" key="2">
    <source>
        <dbReference type="EMBL" id="GAA3587737.1"/>
    </source>
</evidence>
<comment type="caution">
    <text evidence="2">The sequence shown here is derived from an EMBL/GenBank/DDBJ whole genome shotgun (WGS) entry which is preliminary data.</text>
</comment>
<protein>
    <submittedName>
        <fullName evidence="2">Uncharacterized protein</fullName>
    </submittedName>
</protein>
<sequence>MLFYADPGRPGVPLRNTRTRTRRAAAGFGQPEQVPTAAESGSPGDGRERGRDELDALLTSTVAYGVADEVIGGPAGAPESGTPA</sequence>
<gene>
    <name evidence="2" type="ORF">GCM10022222_85470</name>
</gene>
<feature type="region of interest" description="Disordered" evidence="1">
    <location>
        <begin position="1"/>
        <end position="51"/>
    </location>
</feature>